<proteinExistence type="predicted"/>
<reference evidence="1" key="1">
    <citation type="submission" date="2023-03" db="EMBL/GenBank/DDBJ databases">
        <authorList>
            <person name="Shen W."/>
            <person name="Cai J."/>
        </authorList>
    </citation>
    <scope>NUCLEOTIDE SEQUENCE</scope>
    <source>
        <strain evidence="1">P55-2</strain>
    </source>
</reference>
<dbReference type="RefSeq" id="WP_125395805.1">
    <property type="nucleotide sequence ID" value="NZ_JARPYT010000020.1"/>
</dbReference>
<organism evidence="1 2">
    <name type="scientific">Enterococcus dongliensis</name>
    <dbReference type="NCBI Taxonomy" id="2559925"/>
    <lineage>
        <taxon>Bacteria</taxon>
        <taxon>Bacillati</taxon>
        <taxon>Bacillota</taxon>
        <taxon>Bacilli</taxon>
        <taxon>Lactobacillales</taxon>
        <taxon>Enterococcaceae</taxon>
        <taxon>Enterococcus</taxon>
    </lineage>
</organism>
<evidence type="ECO:0000313" key="2">
    <source>
        <dbReference type="Proteomes" id="UP001245561"/>
    </source>
</evidence>
<dbReference type="EMBL" id="JARPYT010000020">
    <property type="protein sequence ID" value="MDT2638163.1"/>
    <property type="molecule type" value="Genomic_DNA"/>
</dbReference>
<dbReference type="Proteomes" id="UP001245561">
    <property type="component" value="Unassembled WGS sequence"/>
</dbReference>
<accession>A0AAW8TR48</accession>
<protein>
    <submittedName>
        <fullName evidence="1">Uncharacterized protein</fullName>
    </submittedName>
</protein>
<name>A0AAW8TR48_9ENTE</name>
<dbReference type="GeneID" id="67042562"/>
<gene>
    <name evidence="1" type="ORF">P7D36_11745</name>
</gene>
<dbReference type="AlphaFoldDB" id="A0AAW8TR48"/>
<sequence length="91" mass="10639">MDSTLKKLYVYSADLIEVDNNKPQDFDLYEIEARSSLETRELSLVVDFINKEVSGDIVAFGSWYDLDKETVIELLNQLKKENKILRTFNFI</sequence>
<evidence type="ECO:0000313" key="1">
    <source>
        <dbReference type="EMBL" id="MDT2638163.1"/>
    </source>
</evidence>
<comment type="caution">
    <text evidence="1">The sequence shown here is derived from an EMBL/GenBank/DDBJ whole genome shotgun (WGS) entry which is preliminary data.</text>
</comment>